<dbReference type="EC" id="3.6.1.9" evidence="3"/>
<comment type="caution">
    <text evidence="3">Lacks conserved residue(s) required for the propagation of feature annotation.</text>
</comment>
<dbReference type="PIRSF" id="PIRSF006305">
    <property type="entry name" value="Maf"/>
    <property type="match status" value="1"/>
</dbReference>
<sequence>MSEQILNQDPAQAPRLLLASASPGRRRVLTDAGIRFDTQVSSVDEDAVLAAAEAQHGPQDAAATALLLAKAKAEAVAAQAPAGTLVLGCDSVFEIDGVAYGKPHTADVARQRWQQLRGSAGVLHSGHWLIAAGGGRSVGLGSATVVHFAQVGDAEIEAYVASGEPLPCAGAFTIDGLASAFIESIEGNYQSVVGLDVSMLRRLLAEHGVAITELWA</sequence>
<dbReference type="PANTHER" id="PTHR43213">
    <property type="entry name" value="BIFUNCTIONAL DTTP/UTP PYROPHOSPHATASE/METHYLTRANSFERASE PROTEIN-RELATED"/>
    <property type="match status" value="1"/>
</dbReference>
<dbReference type="CDD" id="cd00555">
    <property type="entry name" value="Maf"/>
    <property type="match status" value="1"/>
</dbReference>
<dbReference type="AlphaFoldDB" id="A0A5B7WQK8"/>
<dbReference type="GO" id="GO:0009117">
    <property type="term" value="P:nucleotide metabolic process"/>
    <property type="evidence" value="ECO:0007669"/>
    <property type="project" value="UniProtKB-KW"/>
</dbReference>
<comment type="catalytic activity">
    <reaction evidence="3">
        <text>a ribonucleoside 5'-triphosphate + H2O = a ribonucleoside 5'-phosphate + diphosphate + H(+)</text>
        <dbReference type="Rhea" id="RHEA:23996"/>
        <dbReference type="ChEBI" id="CHEBI:15377"/>
        <dbReference type="ChEBI" id="CHEBI:15378"/>
        <dbReference type="ChEBI" id="CHEBI:33019"/>
        <dbReference type="ChEBI" id="CHEBI:58043"/>
        <dbReference type="ChEBI" id="CHEBI:61557"/>
        <dbReference type="EC" id="3.6.1.9"/>
    </reaction>
</comment>
<dbReference type="Gene3D" id="3.90.950.10">
    <property type="match status" value="1"/>
</dbReference>
<accession>A0A5B7WQK8</accession>
<evidence type="ECO:0000313" key="4">
    <source>
        <dbReference type="EMBL" id="QCY46426.1"/>
    </source>
</evidence>
<evidence type="ECO:0000256" key="2">
    <source>
        <dbReference type="ARBA" id="ARBA00022801"/>
    </source>
</evidence>
<dbReference type="RefSeq" id="WP_138925769.1">
    <property type="nucleotide sequence ID" value="NZ_CP034412.1"/>
</dbReference>
<dbReference type="Pfam" id="PF02545">
    <property type="entry name" value="Maf"/>
    <property type="match status" value="1"/>
</dbReference>
<feature type="active site" description="Proton acceptor" evidence="3">
    <location>
        <position position="90"/>
    </location>
</feature>
<dbReference type="HAMAP" id="MF_00528">
    <property type="entry name" value="Maf"/>
    <property type="match status" value="1"/>
</dbReference>
<comment type="subcellular location">
    <subcellularLocation>
        <location evidence="3">Cytoplasm</location>
    </subcellularLocation>
</comment>
<proteinExistence type="inferred from homology"/>
<keyword evidence="3" id="KW-0963">Cytoplasm</keyword>
<dbReference type="NCBIfam" id="TIGR00172">
    <property type="entry name" value="maf"/>
    <property type="match status" value="1"/>
</dbReference>
<keyword evidence="3" id="KW-0546">Nucleotide metabolism</keyword>
<comment type="function">
    <text evidence="3">Nucleoside triphosphate pyrophosphatase. May have a dual role in cell division arrest and in preventing the incorporation of modified nucleotides into cellular nucleic acids.</text>
</comment>
<dbReference type="InterPro" id="IPR029001">
    <property type="entry name" value="ITPase-like_fam"/>
</dbReference>
<evidence type="ECO:0000256" key="3">
    <source>
        <dbReference type="HAMAP-Rule" id="MF_00528"/>
    </source>
</evidence>
<comment type="similarity">
    <text evidence="3">Belongs to the Maf family.</text>
</comment>
<evidence type="ECO:0000313" key="5">
    <source>
        <dbReference type="Proteomes" id="UP000307000"/>
    </source>
</evidence>
<evidence type="ECO:0000256" key="1">
    <source>
        <dbReference type="ARBA" id="ARBA00001968"/>
    </source>
</evidence>
<comment type="cofactor">
    <cofactor evidence="1 3">
        <name>a divalent metal cation</name>
        <dbReference type="ChEBI" id="CHEBI:60240"/>
    </cofactor>
</comment>
<organism evidence="4 5">
    <name type="scientific">Glutamicibacter creatinolyticus</name>
    <dbReference type="NCBI Taxonomy" id="162496"/>
    <lineage>
        <taxon>Bacteria</taxon>
        <taxon>Bacillati</taxon>
        <taxon>Actinomycetota</taxon>
        <taxon>Actinomycetes</taxon>
        <taxon>Micrococcales</taxon>
        <taxon>Micrococcaceae</taxon>
        <taxon>Glutamicibacter</taxon>
    </lineage>
</organism>
<dbReference type="InterPro" id="IPR003697">
    <property type="entry name" value="Maf-like"/>
</dbReference>
<protein>
    <recommendedName>
        <fullName evidence="3">Nucleoside triphosphate pyrophosphatase</fullName>
        <ecNumber evidence="3">3.6.1.9</ecNumber>
    </recommendedName>
    <alternativeName>
        <fullName evidence="3">Nucleotide pyrophosphatase</fullName>
        <shortName evidence="3">Nucleotide PPase</shortName>
    </alternativeName>
</protein>
<keyword evidence="5" id="KW-1185">Reference proteome</keyword>
<dbReference type="SUPFAM" id="SSF52972">
    <property type="entry name" value="ITPase-like"/>
    <property type="match status" value="1"/>
</dbReference>
<comment type="catalytic activity">
    <reaction evidence="3">
        <text>a 2'-deoxyribonucleoside 5'-triphosphate + H2O = a 2'-deoxyribonucleoside 5'-phosphate + diphosphate + H(+)</text>
        <dbReference type="Rhea" id="RHEA:44644"/>
        <dbReference type="ChEBI" id="CHEBI:15377"/>
        <dbReference type="ChEBI" id="CHEBI:15378"/>
        <dbReference type="ChEBI" id="CHEBI:33019"/>
        <dbReference type="ChEBI" id="CHEBI:61560"/>
        <dbReference type="ChEBI" id="CHEBI:65317"/>
        <dbReference type="EC" id="3.6.1.9"/>
    </reaction>
</comment>
<dbReference type="KEGG" id="gcr:GcLGCM259_0665"/>
<dbReference type="GO" id="GO:0005737">
    <property type="term" value="C:cytoplasm"/>
    <property type="evidence" value="ECO:0007669"/>
    <property type="project" value="UniProtKB-SubCell"/>
</dbReference>
<name>A0A5B7WQK8_9MICC</name>
<dbReference type="GO" id="GO:0047429">
    <property type="term" value="F:nucleoside triphosphate diphosphatase activity"/>
    <property type="evidence" value="ECO:0007669"/>
    <property type="project" value="UniProtKB-EC"/>
</dbReference>
<dbReference type="Proteomes" id="UP000307000">
    <property type="component" value="Chromosome"/>
</dbReference>
<keyword evidence="2 3" id="KW-0378">Hydrolase</keyword>
<dbReference type="PANTHER" id="PTHR43213:SF5">
    <property type="entry name" value="BIFUNCTIONAL DTTP_UTP PYROPHOSPHATASE_METHYLTRANSFERASE PROTEIN-RELATED"/>
    <property type="match status" value="1"/>
</dbReference>
<dbReference type="EMBL" id="CP034412">
    <property type="protein sequence ID" value="QCY46426.1"/>
    <property type="molecule type" value="Genomic_DNA"/>
</dbReference>
<gene>
    <name evidence="4" type="primary">yceF</name>
    <name evidence="4" type="ORF">GcLGCM259_0665</name>
</gene>
<reference evidence="4 5" key="1">
    <citation type="submission" date="2018-12" db="EMBL/GenBank/DDBJ databases">
        <title>Complete Genome Sequence of Glutamicibacter creatinolyticus strain LGCM259,isolated from an abscess of a 12-year-old mare in Italy.</title>
        <authorList>
            <person name="Santos R.G."/>
            <person name="Silva A.L."/>
            <person name="Seyffert N."/>
            <person name="Castro T.L.P."/>
            <person name="Attili A.R."/>
            <person name="Rifici C."/>
            <person name="Mazzullo G."/>
            <person name="Brenig B."/>
            <person name="Venanzi F."/>
            <person name="Azevedo V."/>
        </authorList>
    </citation>
    <scope>NUCLEOTIDE SEQUENCE [LARGE SCALE GENOMIC DNA]</scope>
    <source>
        <strain evidence="4 5">LGCM 259</strain>
    </source>
</reference>